<dbReference type="SMART" id="SM00564">
    <property type="entry name" value="PQQ"/>
    <property type="match status" value="5"/>
</dbReference>
<evidence type="ECO:0000256" key="4">
    <source>
        <dbReference type="ARBA" id="ARBA00022840"/>
    </source>
</evidence>
<keyword evidence="1" id="KW-0808">Transferase</keyword>
<dbReference type="PANTHER" id="PTHR43289:SF34">
    <property type="entry name" value="SERINE_THREONINE-PROTEIN KINASE YBDM-RELATED"/>
    <property type="match status" value="1"/>
</dbReference>
<dbReference type="SUPFAM" id="SSF56112">
    <property type="entry name" value="Protein kinase-like (PK-like)"/>
    <property type="match status" value="1"/>
</dbReference>
<dbReference type="InterPro" id="IPR011047">
    <property type="entry name" value="Quinoprotein_ADH-like_sf"/>
</dbReference>
<dbReference type="PROSITE" id="PS50011">
    <property type="entry name" value="PROTEIN_KINASE_DOM"/>
    <property type="match status" value="1"/>
</dbReference>
<gene>
    <name evidence="7" type="ORF">DN069_07850</name>
</gene>
<evidence type="ECO:0000259" key="6">
    <source>
        <dbReference type="PROSITE" id="PS50011"/>
    </source>
</evidence>
<sequence length="727" mass="76576">MDPDPTLPDNVGPFQIERRLGEGGMGVVYLGANPAGRLAAVKVIKAELAGEAGFRKRFAREVAAAKAVSGAYTAAVLDFDTHGPLPWLATEFVDAPTLDRQVRTDGPLDADQVWLLAYGLADALRNIHQASIAHRDLKPANVLMAQAAPKVIDFGISRLPDLESLTTTGHFMGTPRYMAPEQWMAPGEVGPAADVFALGAVLVFASTGHGPFDSDHDVVMGYNAVYQPPNLSGVPDSLAPIVSMCLSKDPSDRPSPDRILQLLGRRGERRRLPLNTRQAPAMAGRRKLSGRHLAVALAGALLLAGSGTWIWAQSGHAHGIGKASSSTASPSLPLLEPAAALRPRGWALWSAPATGNGVGEMATTPRCVVYHGGLDCLSDTEFQRLDLASGKVLRTVQADPPRSSSSSRFLIGFAPATGVVLYASHGCVDSISGGRHMTRRGPATVYAYDAASGALIWTQPHMVDDCSPITVLPPSSLHTITVDDDGILVALDPSNGAIEWQQVPETGYQPATATSTAVLLIPNWKIPVSTVRGLSPNTGKTLWQAKVPTGTALFAVDDQTGASDSIPLLISTYPRGDATVDGLQFSGIDYFKTTNATVTSVKFQQPLMGTVIATPTLVVAQRPDGQITAVRTTDGKIRWTRSLSAAPGDGTGPVYADGRIYVPTSTGQVTCLDAATGTPLWISAIRNDTSQAVAETAAWLSVSDGHVVSETNTGSVYTLMPPVVHLP</sequence>
<proteinExistence type="predicted"/>
<dbReference type="EMBL" id="QKYN01000031">
    <property type="protein sequence ID" value="RAG86180.1"/>
    <property type="molecule type" value="Genomic_DNA"/>
</dbReference>
<feature type="domain" description="Protein kinase" evidence="6">
    <location>
        <begin position="14"/>
        <end position="272"/>
    </location>
</feature>
<comment type="caution">
    <text evidence="7">The sequence shown here is derived from an EMBL/GenBank/DDBJ whole genome shotgun (WGS) entry which is preliminary data.</text>
</comment>
<dbReference type="Gene3D" id="1.10.510.10">
    <property type="entry name" value="Transferase(Phosphotransferase) domain 1"/>
    <property type="match status" value="1"/>
</dbReference>
<dbReference type="SMART" id="SM00220">
    <property type="entry name" value="S_TKc"/>
    <property type="match status" value="1"/>
</dbReference>
<evidence type="ECO:0000313" key="8">
    <source>
        <dbReference type="Proteomes" id="UP000248889"/>
    </source>
</evidence>
<feature type="binding site" evidence="5">
    <location>
        <position position="42"/>
    </location>
    <ligand>
        <name>ATP</name>
        <dbReference type="ChEBI" id="CHEBI:30616"/>
    </ligand>
</feature>
<keyword evidence="3" id="KW-0418">Kinase</keyword>
<dbReference type="CDD" id="cd14014">
    <property type="entry name" value="STKc_PknB_like"/>
    <property type="match status" value="1"/>
</dbReference>
<accession>A0A2X0KHE2</accession>
<evidence type="ECO:0000256" key="2">
    <source>
        <dbReference type="ARBA" id="ARBA00022741"/>
    </source>
</evidence>
<dbReference type="InterPro" id="IPR000719">
    <property type="entry name" value="Prot_kinase_dom"/>
</dbReference>
<dbReference type="InterPro" id="IPR015943">
    <property type="entry name" value="WD40/YVTN_repeat-like_dom_sf"/>
</dbReference>
<dbReference type="GO" id="GO:0004674">
    <property type="term" value="F:protein serine/threonine kinase activity"/>
    <property type="evidence" value="ECO:0007669"/>
    <property type="project" value="TreeGrafter"/>
</dbReference>
<dbReference type="AlphaFoldDB" id="A0A2X0KHE2"/>
<dbReference type="PANTHER" id="PTHR43289">
    <property type="entry name" value="MITOGEN-ACTIVATED PROTEIN KINASE KINASE KINASE 20-RELATED"/>
    <property type="match status" value="1"/>
</dbReference>
<dbReference type="Pfam" id="PF00069">
    <property type="entry name" value="Pkinase"/>
    <property type="match status" value="1"/>
</dbReference>
<evidence type="ECO:0000256" key="3">
    <source>
        <dbReference type="ARBA" id="ARBA00022777"/>
    </source>
</evidence>
<dbReference type="Gene3D" id="2.130.10.10">
    <property type="entry name" value="YVTN repeat-like/Quinoprotein amine dehydrogenase"/>
    <property type="match status" value="2"/>
</dbReference>
<dbReference type="RefSeq" id="WP_111500124.1">
    <property type="nucleotide sequence ID" value="NZ_QKYN01000031.1"/>
</dbReference>
<protein>
    <recommendedName>
        <fullName evidence="6">Protein kinase domain-containing protein</fullName>
    </recommendedName>
</protein>
<dbReference type="Gene3D" id="3.30.200.20">
    <property type="entry name" value="Phosphorylase Kinase, domain 1"/>
    <property type="match status" value="1"/>
</dbReference>
<keyword evidence="2 5" id="KW-0547">Nucleotide-binding</keyword>
<dbReference type="Pfam" id="PF13360">
    <property type="entry name" value="PQQ_2"/>
    <property type="match status" value="1"/>
</dbReference>
<dbReference type="PROSITE" id="PS00107">
    <property type="entry name" value="PROTEIN_KINASE_ATP"/>
    <property type="match status" value="1"/>
</dbReference>
<keyword evidence="8" id="KW-1185">Reference proteome</keyword>
<dbReference type="GO" id="GO:0005524">
    <property type="term" value="F:ATP binding"/>
    <property type="evidence" value="ECO:0007669"/>
    <property type="project" value="UniProtKB-UniRule"/>
</dbReference>
<keyword evidence="4 5" id="KW-0067">ATP-binding</keyword>
<dbReference type="InterPro" id="IPR018391">
    <property type="entry name" value="PQQ_b-propeller_rpt"/>
</dbReference>
<evidence type="ECO:0000256" key="5">
    <source>
        <dbReference type="PROSITE-ProRule" id="PRU10141"/>
    </source>
</evidence>
<dbReference type="InterPro" id="IPR017441">
    <property type="entry name" value="Protein_kinase_ATP_BS"/>
</dbReference>
<dbReference type="SUPFAM" id="SSF50998">
    <property type="entry name" value="Quinoprotein alcohol dehydrogenase-like"/>
    <property type="match status" value="1"/>
</dbReference>
<dbReference type="OrthoDB" id="9762169at2"/>
<evidence type="ECO:0000256" key="1">
    <source>
        <dbReference type="ARBA" id="ARBA00022679"/>
    </source>
</evidence>
<name>A0A2X0KHE2_9ACTN</name>
<dbReference type="Proteomes" id="UP000248889">
    <property type="component" value="Unassembled WGS sequence"/>
</dbReference>
<dbReference type="InterPro" id="IPR002372">
    <property type="entry name" value="PQQ_rpt_dom"/>
</dbReference>
<reference evidence="7 8" key="1">
    <citation type="submission" date="2018-06" db="EMBL/GenBank/DDBJ databases">
        <title>Streptacidiphilus pinicola sp. nov., isolated from pine grove soil.</title>
        <authorList>
            <person name="Roh S.G."/>
            <person name="Park S."/>
            <person name="Kim M.-K."/>
            <person name="Yun B.-R."/>
            <person name="Park J."/>
            <person name="Kim M.J."/>
            <person name="Kim Y.S."/>
            <person name="Kim S.B."/>
        </authorList>
    </citation>
    <scope>NUCLEOTIDE SEQUENCE [LARGE SCALE GENOMIC DNA]</scope>
    <source>
        <strain evidence="7 8">MMS16-CNU450</strain>
    </source>
</reference>
<dbReference type="PROSITE" id="PS00108">
    <property type="entry name" value="PROTEIN_KINASE_ST"/>
    <property type="match status" value="1"/>
</dbReference>
<dbReference type="InterPro" id="IPR008271">
    <property type="entry name" value="Ser/Thr_kinase_AS"/>
</dbReference>
<organism evidence="7 8">
    <name type="scientific">Streptacidiphilus pinicola</name>
    <dbReference type="NCBI Taxonomy" id="2219663"/>
    <lineage>
        <taxon>Bacteria</taxon>
        <taxon>Bacillati</taxon>
        <taxon>Actinomycetota</taxon>
        <taxon>Actinomycetes</taxon>
        <taxon>Kitasatosporales</taxon>
        <taxon>Streptomycetaceae</taxon>
        <taxon>Streptacidiphilus</taxon>
    </lineage>
</organism>
<dbReference type="InterPro" id="IPR011009">
    <property type="entry name" value="Kinase-like_dom_sf"/>
</dbReference>
<evidence type="ECO:0000313" key="7">
    <source>
        <dbReference type="EMBL" id="RAG86180.1"/>
    </source>
</evidence>